<dbReference type="SUPFAM" id="SSF57625">
    <property type="entry name" value="Invertebrate chitin-binding proteins"/>
    <property type="match status" value="1"/>
</dbReference>
<dbReference type="Gene3D" id="2.170.140.10">
    <property type="entry name" value="Chitin binding domain"/>
    <property type="match status" value="1"/>
</dbReference>
<dbReference type="Gene3D" id="2.10.70.10">
    <property type="entry name" value="Complement Module, domain 1"/>
    <property type="match status" value="2"/>
</dbReference>
<feature type="chain" id="PRO_5012912812" evidence="7">
    <location>
        <begin position="27"/>
        <end position="718"/>
    </location>
</feature>
<dbReference type="PANTHER" id="PTHR19325:SF560">
    <property type="entry name" value="SUSHI, VON WILLEBRAND FACTOR TYPE A, EGF AND PENTRAXIN DOMAIN-CONTAINING PROTEIN 1"/>
    <property type="match status" value="1"/>
</dbReference>
<evidence type="ECO:0000256" key="6">
    <source>
        <dbReference type="SAM" id="MobiDB-lite"/>
    </source>
</evidence>
<dbReference type="GO" id="GO:0008061">
    <property type="term" value="F:chitin binding"/>
    <property type="evidence" value="ECO:0007669"/>
    <property type="project" value="InterPro"/>
</dbReference>
<feature type="compositionally biased region" description="Acidic residues" evidence="6">
    <location>
        <begin position="601"/>
        <end position="614"/>
    </location>
</feature>
<name>A0A1V9XKB8_9ACAR</name>
<feature type="compositionally biased region" description="Acidic residues" evidence="6">
    <location>
        <begin position="622"/>
        <end position="640"/>
    </location>
</feature>
<feature type="domain" description="Chitin-binding type-2" evidence="9">
    <location>
        <begin position="660"/>
        <end position="716"/>
    </location>
</feature>
<dbReference type="PANTHER" id="PTHR19325">
    <property type="entry name" value="COMPLEMENT COMPONENT-RELATED SUSHI DOMAIN-CONTAINING"/>
    <property type="match status" value="1"/>
</dbReference>
<dbReference type="SMART" id="SM00494">
    <property type="entry name" value="ChtBD2"/>
    <property type="match status" value="1"/>
</dbReference>
<proteinExistence type="predicted"/>
<dbReference type="PROSITE" id="PS50940">
    <property type="entry name" value="CHIT_BIND_II"/>
    <property type="match status" value="1"/>
</dbReference>
<evidence type="ECO:0000256" key="1">
    <source>
        <dbReference type="ARBA" id="ARBA00022659"/>
    </source>
</evidence>
<dbReference type="InterPro" id="IPR036508">
    <property type="entry name" value="Chitin-bd_dom_sf"/>
</dbReference>
<comment type="caution">
    <text evidence="10">The sequence shown here is derived from an EMBL/GenBank/DDBJ whole genome shotgun (WGS) entry which is preliminary data.</text>
</comment>
<sequence>MAPVSSPVVRYPVLIIWLSLVGEVCSSATSAAAQSRAPVELGMPCRFNLSGSSPYSVRVYLDNRILNAEEFISHGSELKFHCPIQRYYRLVGASSVRCNDGNFDEKLPHCEAVLISNRLTALVDTEYILGPGGEYVVFAGSQVRMSCYHALSRSYRPSWQWVGKVDNVFITERVSFGQVTVIVKFEAKNDTQATFTCSDTTDDIHVDIVSRPLQCPTIARSSGLLVSQASWLRADFSCPPSSILLGPKSANCMQFRQWDVSPPICAYYGCKKRKLKADGTQDDGLLFPCQLPELSGDVIARSGSSQLNSHEVLPHGADVFFHCLNFGRAQMIGASEARCINGNWTAPPPICAIPDRSSLQGVVLDFDFSYRFGQAGVLYVEPGTDVVVKCISPTKLMPTLNHTVVDEHNPVFIIDAEAEDSSAVAKVQSFNTGPKFDAEFTCTTNTSNPVFETRSVRITTREARCGAFEPREGLHYRVEGGFAVFACDTRAALLGHSILQCINGDWDHAQPICVFQERCRDWRENVPTPEKKIDSSSGFEQNLEISPESATEFVVRAHQVVTDNATNYNQLEKQPLDVALPPIQQPPATHKLPPTAPGTGADEDDEDAVEEDEELKQLAEEADREDNDVDIESDESDEDEIRFQRPLNPVVSTTTSSSIPLICPKESGLFPHPLDCRRFLYCSAGLPMVMRCPLQLIFSPSAQICKNSDDEAGCYADE</sequence>
<dbReference type="Proteomes" id="UP000192247">
    <property type="component" value="Unassembled WGS sequence"/>
</dbReference>
<keyword evidence="11" id="KW-1185">Reference proteome</keyword>
<dbReference type="InterPro" id="IPR050350">
    <property type="entry name" value="Compl-Cell_Adhes-Reg"/>
</dbReference>
<dbReference type="PROSITE" id="PS50923">
    <property type="entry name" value="SUSHI"/>
    <property type="match status" value="1"/>
</dbReference>
<keyword evidence="7" id="KW-0732">Signal</keyword>
<dbReference type="AlphaFoldDB" id="A0A1V9XKB8"/>
<feature type="domain" description="Sushi" evidence="8">
    <location>
        <begin position="287"/>
        <end position="353"/>
    </location>
</feature>
<dbReference type="OrthoDB" id="6500033at2759"/>
<keyword evidence="3" id="KW-1015">Disulfide bond</keyword>
<reference evidence="10 11" key="1">
    <citation type="journal article" date="2017" name="Gigascience">
        <title>Draft genome of the honey bee ectoparasitic mite, Tropilaelaps mercedesae, is shaped by the parasitic life history.</title>
        <authorList>
            <person name="Dong X."/>
            <person name="Armstrong S.D."/>
            <person name="Xia D."/>
            <person name="Makepeace B.L."/>
            <person name="Darby A.C."/>
            <person name="Kadowaki T."/>
        </authorList>
    </citation>
    <scope>NUCLEOTIDE SEQUENCE [LARGE SCALE GENOMIC DNA]</scope>
    <source>
        <strain evidence="10">Wuxi-XJTLU</strain>
    </source>
</reference>
<dbReference type="GO" id="GO:0005576">
    <property type="term" value="C:extracellular region"/>
    <property type="evidence" value="ECO:0007669"/>
    <property type="project" value="InterPro"/>
</dbReference>
<gene>
    <name evidence="10" type="ORF">BIW11_09451</name>
</gene>
<dbReference type="EMBL" id="MNPL01009110">
    <property type="protein sequence ID" value="OQR73881.1"/>
    <property type="molecule type" value="Genomic_DNA"/>
</dbReference>
<evidence type="ECO:0000256" key="5">
    <source>
        <dbReference type="PROSITE-ProRule" id="PRU00302"/>
    </source>
</evidence>
<accession>A0A1V9XKB8</accession>
<evidence type="ECO:0000313" key="11">
    <source>
        <dbReference type="Proteomes" id="UP000192247"/>
    </source>
</evidence>
<dbReference type="SMART" id="SM00032">
    <property type="entry name" value="CCP"/>
    <property type="match status" value="4"/>
</dbReference>
<evidence type="ECO:0000313" key="10">
    <source>
        <dbReference type="EMBL" id="OQR73881.1"/>
    </source>
</evidence>
<evidence type="ECO:0000256" key="2">
    <source>
        <dbReference type="ARBA" id="ARBA00022737"/>
    </source>
</evidence>
<evidence type="ECO:0000256" key="4">
    <source>
        <dbReference type="ARBA" id="ARBA00023180"/>
    </source>
</evidence>
<dbReference type="InterPro" id="IPR002557">
    <property type="entry name" value="Chitin-bd_dom"/>
</dbReference>
<dbReference type="SUPFAM" id="SSF57535">
    <property type="entry name" value="Complement control module/SCR domain"/>
    <property type="match status" value="2"/>
</dbReference>
<feature type="region of interest" description="Disordered" evidence="6">
    <location>
        <begin position="580"/>
        <end position="640"/>
    </location>
</feature>
<dbReference type="Pfam" id="PF01607">
    <property type="entry name" value="CBM_14"/>
    <property type="match status" value="1"/>
</dbReference>
<protein>
    <submittedName>
        <fullName evidence="10">Uncharacterized protein</fullName>
    </submittedName>
</protein>
<keyword evidence="1 5" id="KW-0768">Sushi</keyword>
<dbReference type="InterPro" id="IPR035976">
    <property type="entry name" value="Sushi/SCR/CCP_sf"/>
</dbReference>
<feature type="signal peptide" evidence="7">
    <location>
        <begin position="1"/>
        <end position="26"/>
    </location>
</feature>
<comment type="caution">
    <text evidence="5">Lacks conserved residue(s) required for the propagation of feature annotation.</text>
</comment>
<dbReference type="InParanoid" id="A0A1V9XKB8"/>
<keyword evidence="4" id="KW-0325">Glycoprotein</keyword>
<dbReference type="STRING" id="418985.A0A1V9XKB8"/>
<evidence type="ECO:0000259" key="9">
    <source>
        <dbReference type="PROSITE" id="PS50940"/>
    </source>
</evidence>
<dbReference type="InterPro" id="IPR000436">
    <property type="entry name" value="Sushi_SCR_CCP_dom"/>
</dbReference>
<organism evidence="10 11">
    <name type="scientific">Tropilaelaps mercedesae</name>
    <dbReference type="NCBI Taxonomy" id="418985"/>
    <lineage>
        <taxon>Eukaryota</taxon>
        <taxon>Metazoa</taxon>
        <taxon>Ecdysozoa</taxon>
        <taxon>Arthropoda</taxon>
        <taxon>Chelicerata</taxon>
        <taxon>Arachnida</taxon>
        <taxon>Acari</taxon>
        <taxon>Parasitiformes</taxon>
        <taxon>Mesostigmata</taxon>
        <taxon>Gamasina</taxon>
        <taxon>Dermanyssoidea</taxon>
        <taxon>Laelapidae</taxon>
        <taxon>Tropilaelaps</taxon>
    </lineage>
</organism>
<evidence type="ECO:0000259" key="8">
    <source>
        <dbReference type="PROSITE" id="PS50923"/>
    </source>
</evidence>
<keyword evidence="2" id="KW-0677">Repeat</keyword>
<evidence type="ECO:0000256" key="3">
    <source>
        <dbReference type="ARBA" id="ARBA00023157"/>
    </source>
</evidence>
<evidence type="ECO:0000256" key="7">
    <source>
        <dbReference type="SAM" id="SignalP"/>
    </source>
</evidence>